<dbReference type="Proteomes" id="UP001049176">
    <property type="component" value="Chromosome 2"/>
</dbReference>
<dbReference type="PANTHER" id="PTHR44019:SF8">
    <property type="entry name" value="POC1 CENTRIOLAR PROTEIN HOMOLOG"/>
    <property type="match status" value="1"/>
</dbReference>
<dbReference type="InterPro" id="IPR015943">
    <property type="entry name" value="WD40/YVTN_repeat-like_dom_sf"/>
</dbReference>
<protein>
    <submittedName>
        <fullName evidence="4">Uncharacterized protein</fullName>
    </submittedName>
</protein>
<evidence type="ECO:0000256" key="2">
    <source>
        <dbReference type="ARBA" id="ARBA00022737"/>
    </source>
</evidence>
<dbReference type="InterPro" id="IPR001680">
    <property type="entry name" value="WD40_rpt"/>
</dbReference>
<keyword evidence="1 3" id="KW-0853">WD repeat</keyword>
<comment type="caution">
    <text evidence="4">The sequence shown here is derived from an EMBL/GenBank/DDBJ whole genome shotgun (WGS) entry which is preliminary data.</text>
</comment>
<dbReference type="EMBL" id="CM032182">
    <property type="protein sequence ID" value="KAG7097789.1"/>
    <property type="molecule type" value="Genomic_DNA"/>
</dbReference>
<reference evidence="4" key="1">
    <citation type="journal article" date="2021" name="Genome Biol. Evol.">
        <title>The assembled and annotated genome of the fairy-ring fungus Marasmius oreades.</title>
        <authorList>
            <person name="Hiltunen M."/>
            <person name="Ament-Velasquez S.L."/>
            <person name="Johannesson H."/>
        </authorList>
    </citation>
    <scope>NUCLEOTIDE SEQUENCE</scope>
    <source>
        <strain evidence="4">03SP1</strain>
    </source>
</reference>
<gene>
    <name evidence="4" type="ORF">E1B28_005108</name>
</gene>
<dbReference type="PANTHER" id="PTHR44019">
    <property type="entry name" value="WD REPEAT-CONTAINING PROTEIN 55"/>
    <property type="match status" value="1"/>
</dbReference>
<proteinExistence type="predicted"/>
<accession>A0A9P7V027</accession>
<dbReference type="SUPFAM" id="SSF50978">
    <property type="entry name" value="WD40 repeat-like"/>
    <property type="match status" value="1"/>
</dbReference>
<dbReference type="Gene3D" id="2.130.10.10">
    <property type="entry name" value="YVTN repeat-like/Quinoprotein amine dehydrogenase"/>
    <property type="match status" value="2"/>
</dbReference>
<dbReference type="GeneID" id="66074184"/>
<dbReference type="InterPro" id="IPR036322">
    <property type="entry name" value="WD40_repeat_dom_sf"/>
</dbReference>
<feature type="repeat" description="WD" evidence="3">
    <location>
        <begin position="17"/>
        <end position="58"/>
    </location>
</feature>
<dbReference type="PROSITE" id="PS50082">
    <property type="entry name" value="WD_REPEATS_2"/>
    <property type="match status" value="1"/>
</dbReference>
<dbReference type="SMART" id="SM00320">
    <property type="entry name" value="WD40"/>
    <property type="match status" value="4"/>
</dbReference>
<name>A0A9P7V027_9AGAR</name>
<organism evidence="4 5">
    <name type="scientific">Marasmius oreades</name>
    <name type="common">fairy-ring Marasmius</name>
    <dbReference type="NCBI Taxonomy" id="181124"/>
    <lineage>
        <taxon>Eukaryota</taxon>
        <taxon>Fungi</taxon>
        <taxon>Dikarya</taxon>
        <taxon>Basidiomycota</taxon>
        <taxon>Agaricomycotina</taxon>
        <taxon>Agaricomycetes</taxon>
        <taxon>Agaricomycetidae</taxon>
        <taxon>Agaricales</taxon>
        <taxon>Marasmiineae</taxon>
        <taxon>Marasmiaceae</taxon>
        <taxon>Marasmius</taxon>
    </lineage>
</organism>
<evidence type="ECO:0000256" key="3">
    <source>
        <dbReference type="PROSITE-ProRule" id="PRU00221"/>
    </source>
</evidence>
<dbReference type="RefSeq" id="XP_043014259.1">
    <property type="nucleotide sequence ID" value="XM_043149652.1"/>
</dbReference>
<evidence type="ECO:0000313" key="4">
    <source>
        <dbReference type="EMBL" id="KAG7097789.1"/>
    </source>
</evidence>
<dbReference type="InterPro" id="IPR050505">
    <property type="entry name" value="WDR55/POC1"/>
</dbReference>
<dbReference type="OrthoDB" id="3238562at2759"/>
<keyword evidence="2" id="KW-0677">Repeat</keyword>
<evidence type="ECO:0000256" key="1">
    <source>
        <dbReference type="ARBA" id="ARBA00022574"/>
    </source>
</evidence>
<dbReference type="Pfam" id="PF00400">
    <property type="entry name" value="WD40"/>
    <property type="match status" value="1"/>
</dbReference>
<keyword evidence="5" id="KW-1185">Reference proteome</keyword>
<evidence type="ECO:0000313" key="5">
    <source>
        <dbReference type="Proteomes" id="UP001049176"/>
    </source>
</evidence>
<sequence>MSPHNADPCFTLKYVLKGDYKDSITTLAFSDDGKYMACSSFDGNIVVYNMNNGGKVVAFRNDSPPAALCWGLGRELVAGLNDGTVIIYYNATQGYGRASKFLKSAFSFTPNREHDPDDLLADLGKPIATMSFQPETRKLFVAFGASVAIFWHRSQTDWVYICTINPPPFEYTEVECDLGEPYVTKVLLPRMKDQFFVCYRDHGIRLSFGLRPPGAGSNNIYRNYRVEDTKTSEVVWSIPPDNRICPASLSPDNNSIIAWNLNDGLDFYCCRYLHLKHIETLDFSSASNTEVNLMIDVQYILDGKAVLVGSNVGTPFIVHVATKEVIQTLKHSSTRAPAPINAYWSRRGQHYIATADRDSGVETTVKIWYIPPSYGWLGDVVVWPVRIFRHVSVYITFLHLFLHLLLLATFVPVQWSLEWRNPVVGGLALIGRAAQTLSQWAERMEASDFDTLVTVSVGPSVFRSSETVIGSSPMNAVTVAAATTVTSTETVTVMAVMPADSTAPLTSTHPLTCAAI</sequence>
<dbReference type="KEGG" id="more:E1B28_005108"/>
<dbReference type="AlphaFoldDB" id="A0A9P7V027"/>